<reference evidence="3" key="1">
    <citation type="submission" date="2017-06" db="EMBL/GenBank/DDBJ databases">
        <title>WGS of SAMN07203007.</title>
        <authorList>
            <person name="Fouts D."/>
            <person name="Sutton G."/>
            <person name="Nguyen K."/>
            <person name="Thamlikitkul V."/>
        </authorList>
    </citation>
    <scope>NUCLEOTIDE SEQUENCE [LARGE SCALE GENOMIC DNA]</scope>
    <source>
        <strain evidence="3">ESBL-W3-2</strain>
    </source>
</reference>
<comment type="caution">
    <text evidence="2">The sequence shown here is derived from an EMBL/GenBank/DDBJ whole genome shotgun (WGS) entry which is preliminary data.</text>
</comment>
<gene>
    <name evidence="2" type="ORF">CEH00_04445</name>
</gene>
<dbReference type="EMBL" id="NIYS01000033">
    <property type="protein sequence ID" value="PAY77763.1"/>
    <property type="molecule type" value="Genomic_DNA"/>
</dbReference>
<evidence type="ECO:0000313" key="2">
    <source>
        <dbReference type="EMBL" id="PAY77763.1"/>
    </source>
</evidence>
<feature type="domain" description="Integrase catalytic" evidence="1">
    <location>
        <begin position="3"/>
        <end position="26"/>
    </location>
</feature>
<dbReference type="Proteomes" id="UP000218430">
    <property type="component" value="Unassembled WGS sequence"/>
</dbReference>
<name>A0A9Q5UBT7_SHIBO</name>
<evidence type="ECO:0000313" key="3">
    <source>
        <dbReference type="Proteomes" id="UP000218430"/>
    </source>
</evidence>
<evidence type="ECO:0000259" key="1">
    <source>
        <dbReference type="Pfam" id="PF13333"/>
    </source>
</evidence>
<dbReference type="InterPro" id="IPR001584">
    <property type="entry name" value="Integrase_cat-core"/>
</dbReference>
<feature type="non-terminal residue" evidence="2">
    <location>
        <position position="1"/>
    </location>
</feature>
<dbReference type="GO" id="GO:0015074">
    <property type="term" value="P:DNA integration"/>
    <property type="evidence" value="ECO:0007669"/>
    <property type="project" value="InterPro"/>
</dbReference>
<dbReference type="Pfam" id="PF13333">
    <property type="entry name" value="rve_2"/>
    <property type="match status" value="1"/>
</dbReference>
<sequence>CVESFFHSLKVECIHGEHFISREIMVSERRYHHCDDKHFGVDNVINC</sequence>
<protein>
    <recommendedName>
        <fullName evidence="1">Integrase catalytic domain-containing protein</fullName>
    </recommendedName>
</protein>
<organism evidence="2 3">
    <name type="scientific">Shigella boydii</name>
    <dbReference type="NCBI Taxonomy" id="621"/>
    <lineage>
        <taxon>Bacteria</taxon>
        <taxon>Pseudomonadati</taxon>
        <taxon>Pseudomonadota</taxon>
        <taxon>Gammaproteobacteria</taxon>
        <taxon>Enterobacterales</taxon>
        <taxon>Enterobacteriaceae</taxon>
        <taxon>Shigella</taxon>
    </lineage>
</organism>
<dbReference type="AlphaFoldDB" id="A0A9Q5UBT7"/>
<accession>A0A9Q5UBT7</accession>
<proteinExistence type="predicted"/>